<dbReference type="Gene3D" id="3.40.50.2000">
    <property type="entry name" value="Glycogen Phosphorylase B"/>
    <property type="match status" value="3"/>
</dbReference>
<comment type="caution">
    <text evidence="8">The sequence shown here is derived from an EMBL/GenBank/DDBJ whole genome shotgun (WGS) entry which is preliminary data.</text>
</comment>
<name>A0A0F9RRA6_9ZZZZ</name>
<dbReference type="GO" id="GO:0008184">
    <property type="term" value="F:glycogen phosphorylase activity"/>
    <property type="evidence" value="ECO:0007669"/>
    <property type="project" value="InterPro"/>
</dbReference>
<comment type="cofactor">
    <cofactor evidence="1">
        <name>pyridoxal 5'-phosphate</name>
        <dbReference type="ChEBI" id="CHEBI:597326"/>
    </cofactor>
</comment>
<evidence type="ECO:0000256" key="6">
    <source>
        <dbReference type="ARBA" id="ARBA00022898"/>
    </source>
</evidence>
<dbReference type="GO" id="GO:0030170">
    <property type="term" value="F:pyridoxal phosphate binding"/>
    <property type="evidence" value="ECO:0007669"/>
    <property type="project" value="InterPro"/>
</dbReference>
<evidence type="ECO:0000256" key="3">
    <source>
        <dbReference type="ARBA" id="ARBA00012591"/>
    </source>
</evidence>
<dbReference type="InterPro" id="IPR011834">
    <property type="entry name" value="Agluc_phsphrylas"/>
</dbReference>
<dbReference type="PROSITE" id="PS00102">
    <property type="entry name" value="PHOSPHORYLASE"/>
    <property type="match status" value="1"/>
</dbReference>
<dbReference type="InterPro" id="IPR035090">
    <property type="entry name" value="Pyridoxal_P_attach_site"/>
</dbReference>
<dbReference type="Pfam" id="PF00343">
    <property type="entry name" value="Phosphorylase"/>
    <property type="match status" value="1"/>
</dbReference>
<protein>
    <recommendedName>
        <fullName evidence="3">glycogen phosphorylase</fullName>
        <ecNumber evidence="3">2.4.1.1</ecNumber>
    </recommendedName>
</protein>
<proteinExistence type="inferred from homology"/>
<organism evidence="8">
    <name type="scientific">marine sediment metagenome</name>
    <dbReference type="NCBI Taxonomy" id="412755"/>
    <lineage>
        <taxon>unclassified sequences</taxon>
        <taxon>metagenomes</taxon>
        <taxon>ecological metagenomes</taxon>
    </lineage>
</organism>
<dbReference type="NCBIfam" id="TIGR02094">
    <property type="entry name" value="more_P_ylases"/>
    <property type="match status" value="1"/>
</dbReference>
<keyword evidence="5" id="KW-0808">Transferase</keyword>
<dbReference type="SUPFAM" id="SSF53756">
    <property type="entry name" value="UDP-Glycosyltransferase/glycogen phosphorylase"/>
    <property type="match status" value="1"/>
</dbReference>
<evidence type="ECO:0000256" key="4">
    <source>
        <dbReference type="ARBA" id="ARBA00022676"/>
    </source>
</evidence>
<sequence>MTPVEPFLQRSRIAYFSMEIAVRPEMHTYAGGLGILAGDTARSAADLNLPMVFVTLVSREGYLGQEIGPGGEQIDHPDPWEPSSWATPLDAMVAVTIESRPVWIRPWLHVLTCPLGNRIPILLLDTQLEQNDPLDRTITDRLYGGGDVDRLKQEIVLGVGGERLLRALGFEVETFHLNEGHAALLPAALLRRHRRQPIRPGDGALNYDAAPVRAQCVFTTHTPIEAGHDRFAYADAERLLGDFLEPDQLRLLAGSDRLNMTHLALNLSGYVNGVAERHAQTTRRMFPGYAIRAITNGVHLPTWVHPAYARLFNGVAPDWAHNPETLADADQLPDGSVWTAHQEAKSALLAEIERSSGVRMNPNVPLIAFARRITAYKRPDLLLSDPERLRAIHARYPLQVVIAGKAHPSDAPGKQLIEHIHRRIADLSDQIPMAFLPNYDMAAAQTMVAGADIWLNTPIPPLEASGTSGMKAALNGVLNFSALDGWWIEAWREGVTGWAIGDGGPGTGEEDSEALYAKLENVVLPTYYDDRPRWIEMMKQAISKIGPRFNSQRMMRRYAVEAYLR</sequence>
<keyword evidence="4" id="KW-0328">Glycosyltransferase</keyword>
<reference evidence="8" key="1">
    <citation type="journal article" date="2015" name="Nature">
        <title>Complex archaea that bridge the gap between prokaryotes and eukaryotes.</title>
        <authorList>
            <person name="Spang A."/>
            <person name="Saw J.H."/>
            <person name="Jorgensen S.L."/>
            <person name="Zaremba-Niedzwiedzka K."/>
            <person name="Martijn J."/>
            <person name="Lind A.E."/>
            <person name="van Eijk R."/>
            <person name="Schleper C."/>
            <person name="Guy L."/>
            <person name="Ettema T.J."/>
        </authorList>
    </citation>
    <scope>NUCLEOTIDE SEQUENCE</scope>
</reference>
<evidence type="ECO:0000256" key="1">
    <source>
        <dbReference type="ARBA" id="ARBA00001933"/>
    </source>
</evidence>
<comment type="similarity">
    <text evidence="2">Belongs to the glycogen phosphorylase family.</text>
</comment>
<accession>A0A0F9RRA6</accession>
<dbReference type="InterPro" id="IPR000811">
    <property type="entry name" value="Glyco_trans_35"/>
</dbReference>
<dbReference type="PANTHER" id="PTHR42655">
    <property type="entry name" value="GLYCOGEN PHOSPHORYLASE"/>
    <property type="match status" value="1"/>
</dbReference>
<keyword evidence="7" id="KW-0119">Carbohydrate metabolism</keyword>
<evidence type="ECO:0000256" key="5">
    <source>
        <dbReference type="ARBA" id="ARBA00022679"/>
    </source>
</evidence>
<gene>
    <name evidence="8" type="ORF">LCGC14_0613590</name>
</gene>
<evidence type="ECO:0000256" key="7">
    <source>
        <dbReference type="ARBA" id="ARBA00023277"/>
    </source>
</evidence>
<evidence type="ECO:0000256" key="2">
    <source>
        <dbReference type="ARBA" id="ARBA00006047"/>
    </source>
</evidence>
<keyword evidence="6" id="KW-0663">Pyridoxal phosphate</keyword>
<dbReference type="InterPro" id="IPR052182">
    <property type="entry name" value="Glycogen/Maltodextrin_Phosph"/>
</dbReference>
<dbReference type="AlphaFoldDB" id="A0A0F9RRA6"/>
<dbReference type="EMBL" id="LAZR01001023">
    <property type="protein sequence ID" value="KKN52347.1"/>
    <property type="molecule type" value="Genomic_DNA"/>
</dbReference>
<evidence type="ECO:0000313" key="8">
    <source>
        <dbReference type="EMBL" id="KKN52347.1"/>
    </source>
</evidence>
<dbReference type="PANTHER" id="PTHR42655:SF1">
    <property type="entry name" value="GLYCOGEN PHOSPHORYLASE"/>
    <property type="match status" value="1"/>
</dbReference>
<dbReference type="GO" id="GO:0005975">
    <property type="term" value="P:carbohydrate metabolic process"/>
    <property type="evidence" value="ECO:0007669"/>
    <property type="project" value="InterPro"/>
</dbReference>
<dbReference type="EC" id="2.4.1.1" evidence="3"/>